<gene>
    <name evidence="6" type="ORF">GOP47_0000533</name>
</gene>
<dbReference type="Gene3D" id="4.10.280.10">
    <property type="entry name" value="Helix-loop-helix DNA-binding domain"/>
    <property type="match status" value="1"/>
</dbReference>
<evidence type="ECO:0000256" key="4">
    <source>
        <dbReference type="ARBA" id="ARBA00023242"/>
    </source>
</evidence>
<name>A0A9D4VE27_ADICA</name>
<dbReference type="InterPro" id="IPR051358">
    <property type="entry name" value="TF_AMS/ICE1/BHLH6-like"/>
</dbReference>
<feature type="domain" description="BHLH" evidence="5">
    <location>
        <begin position="187"/>
        <end position="236"/>
    </location>
</feature>
<keyword evidence="2" id="KW-0805">Transcription regulation</keyword>
<evidence type="ECO:0000313" key="6">
    <source>
        <dbReference type="EMBL" id="KAI5084364.1"/>
    </source>
</evidence>
<keyword evidence="3" id="KW-0804">Transcription</keyword>
<dbReference type="SMART" id="SM00353">
    <property type="entry name" value="HLH"/>
    <property type="match status" value="1"/>
</dbReference>
<dbReference type="EMBL" id="JABFUD020000001">
    <property type="protein sequence ID" value="KAI5084364.1"/>
    <property type="molecule type" value="Genomic_DNA"/>
</dbReference>
<dbReference type="OrthoDB" id="690068at2759"/>
<comment type="subcellular location">
    <subcellularLocation>
        <location evidence="1">Nucleus</location>
    </subcellularLocation>
</comment>
<accession>A0A9D4VE27</accession>
<evidence type="ECO:0000313" key="7">
    <source>
        <dbReference type="Proteomes" id="UP000886520"/>
    </source>
</evidence>
<dbReference type="Pfam" id="PF22754">
    <property type="entry name" value="bHLH-TF_ACT-like_plant"/>
    <property type="match status" value="1"/>
</dbReference>
<dbReference type="PROSITE" id="PS50888">
    <property type="entry name" value="BHLH"/>
    <property type="match status" value="1"/>
</dbReference>
<dbReference type="AlphaFoldDB" id="A0A9D4VE27"/>
<dbReference type="GO" id="GO:0043565">
    <property type="term" value="F:sequence-specific DNA binding"/>
    <property type="evidence" value="ECO:0007669"/>
    <property type="project" value="TreeGrafter"/>
</dbReference>
<comment type="caution">
    <text evidence="6">The sequence shown here is derived from an EMBL/GenBank/DDBJ whole genome shotgun (WGS) entry which is preliminary data.</text>
</comment>
<proteinExistence type="predicted"/>
<dbReference type="InterPro" id="IPR054502">
    <property type="entry name" value="bHLH-TF_ACT-like_plant"/>
</dbReference>
<keyword evidence="7" id="KW-1185">Reference proteome</keyword>
<dbReference type="PANTHER" id="PTHR31945:SF144">
    <property type="entry name" value="BHLH DOMAIN-CONTAINING PROTEIN"/>
    <property type="match status" value="1"/>
</dbReference>
<sequence length="368" mass="41207">MATIDALTQSCAPEGDEDLFVPLLDYSTPIYFLQQQSNSCVDTRELAPAPSWTAGSPLVTTTESSELVTFLEHLDSHLLEDSENHFSAHVDDQLLLLHEYMPLDEDRQESSGPENMPVQLSSDAVRPDIPFCIVDRKMKDSERRSPAGQKRSRKFSDAISFSKKPALNSTLQRHFVSDEDTDEGKAGKFSKNLDYERQRRKKLNANLYTLRALVPNISKMDKASIVSDAIDYVQSLQKQVKHVEEEIIALTLWGHVVQKNIAKAASTLTSSIEQIDQKIVEVDVNKVEGEVYQLKILCLNGHRVIGKLTKALDTLQFDIVNANVATVNDYVLCTIFLEEKNGVGLKPLELKDMILKVSLMFGLGIVDK</sequence>
<evidence type="ECO:0000256" key="1">
    <source>
        <dbReference type="ARBA" id="ARBA00004123"/>
    </source>
</evidence>
<keyword evidence="4" id="KW-0539">Nucleus</keyword>
<evidence type="ECO:0000256" key="2">
    <source>
        <dbReference type="ARBA" id="ARBA00023015"/>
    </source>
</evidence>
<dbReference type="InterPro" id="IPR036638">
    <property type="entry name" value="HLH_DNA-bd_sf"/>
</dbReference>
<dbReference type="GO" id="GO:0003700">
    <property type="term" value="F:DNA-binding transcription factor activity"/>
    <property type="evidence" value="ECO:0007669"/>
    <property type="project" value="TreeGrafter"/>
</dbReference>
<dbReference type="Pfam" id="PF00010">
    <property type="entry name" value="HLH"/>
    <property type="match status" value="1"/>
</dbReference>
<organism evidence="6 7">
    <name type="scientific">Adiantum capillus-veneris</name>
    <name type="common">Maidenhair fern</name>
    <dbReference type="NCBI Taxonomy" id="13818"/>
    <lineage>
        <taxon>Eukaryota</taxon>
        <taxon>Viridiplantae</taxon>
        <taxon>Streptophyta</taxon>
        <taxon>Embryophyta</taxon>
        <taxon>Tracheophyta</taxon>
        <taxon>Polypodiopsida</taxon>
        <taxon>Polypodiidae</taxon>
        <taxon>Polypodiales</taxon>
        <taxon>Pteridineae</taxon>
        <taxon>Pteridaceae</taxon>
        <taxon>Vittarioideae</taxon>
        <taxon>Adiantum</taxon>
    </lineage>
</organism>
<protein>
    <recommendedName>
        <fullName evidence="5">BHLH domain-containing protein</fullName>
    </recommendedName>
</protein>
<dbReference type="PANTHER" id="PTHR31945">
    <property type="entry name" value="TRANSCRIPTION FACTOR SCREAM2-RELATED"/>
    <property type="match status" value="1"/>
</dbReference>
<dbReference type="GO" id="GO:0005634">
    <property type="term" value="C:nucleus"/>
    <property type="evidence" value="ECO:0007669"/>
    <property type="project" value="UniProtKB-SubCell"/>
</dbReference>
<evidence type="ECO:0000256" key="3">
    <source>
        <dbReference type="ARBA" id="ARBA00023163"/>
    </source>
</evidence>
<dbReference type="SUPFAM" id="SSF47459">
    <property type="entry name" value="HLH, helix-loop-helix DNA-binding domain"/>
    <property type="match status" value="1"/>
</dbReference>
<reference evidence="6" key="1">
    <citation type="submission" date="2021-01" db="EMBL/GenBank/DDBJ databases">
        <title>Adiantum capillus-veneris genome.</title>
        <authorList>
            <person name="Fang Y."/>
            <person name="Liao Q."/>
        </authorList>
    </citation>
    <scope>NUCLEOTIDE SEQUENCE</scope>
    <source>
        <strain evidence="6">H3</strain>
        <tissue evidence="6">Leaf</tissue>
    </source>
</reference>
<dbReference type="GO" id="GO:0046983">
    <property type="term" value="F:protein dimerization activity"/>
    <property type="evidence" value="ECO:0007669"/>
    <property type="project" value="InterPro"/>
</dbReference>
<dbReference type="InterPro" id="IPR011598">
    <property type="entry name" value="bHLH_dom"/>
</dbReference>
<evidence type="ECO:0000259" key="5">
    <source>
        <dbReference type="PROSITE" id="PS50888"/>
    </source>
</evidence>
<dbReference type="Proteomes" id="UP000886520">
    <property type="component" value="Chromosome 1"/>
</dbReference>